<evidence type="ECO:0000313" key="8">
    <source>
        <dbReference type="Proteomes" id="UP001200034"/>
    </source>
</evidence>
<comment type="caution">
    <text evidence="7">The sequence shown here is derived from an EMBL/GenBank/DDBJ whole genome shotgun (WGS) entry which is preliminary data.</text>
</comment>
<comment type="function">
    <text evidence="1">May be involved in spermatogenesis.</text>
</comment>
<dbReference type="GO" id="GO:0005634">
    <property type="term" value="C:nucleus"/>
    <property type="evidence" value="ECO:0007669"/>
    <property type="project" value="UniProtKB-SubCell"/>
</dbReference>
<proteinExistence type="predicted"/>
<dbReference type="AlphaFoldDB" id="A0AAD4PMW7"/>
<evidence type="ECO:0000256" key="6">
    <source>
        <dbReference type="ARBA" id="ARBA00023242"/>
    </source>
</evidence>
<evidence type="ECO:0000256" key="2">
    <source>
        <dbReference type="ARBA" id="ARBA00004123"/>
    </source>
</evidence>
<name>A0AAD4PMW7_9MUSC</name>
<evidence type="ECO:0000256" key="4">
    <source>
        <dbReference type="ARBA" id="ARBA00021436"/>
    </source>
</evidence>
<evidence type="ECO:0000256" key="1">
    <source>
        <dbReference type="ARBA" id="ARBA00003056"/>
    </source>
</evidence>
<dbReference type="InterPro" id="IPR027887">
    <property type="entry name" value="DUF4464"/>
</dbReference>
<protein>
    <recommendedName>
        <fullName evidence="4">Cilia- and flagella-associated protein 299</fullName>
    </recommendedName>
</protein>
<evidence type="ECO:0000256" key="5">
    <source>
        <dbReference type="ARBA" id="ARBA00022490"/>
    </source>
</evidence>
<evidence type="ECO:0000313" key="7">
    <source>
        <dbReference type="EMBL" id="KAH8376877.1"/>
    </source>
</evidence>
<evidence type="ECO:0000256" key="3">
    <source>
        <dbReference type="ARBA" id="ARBA00004496"/>
    </source>
</evidence>
<comment type="subcellular location">
    <subcellularLocation>
        <location evidence="3">Cytoplasm</location>
    </subcellularLocation>
    <subcellularLocation>
        <location evidence="2">Nucleus</location>
    </subcellularLocation>
</comment>
<keyword evidence="5" id="KW-0963">Cytoplasm</keyword>
<keyword evidence="6" id="KW-0539">Nucleus</keyword>
<gene>
    <name evidence="7" type="ORF">KR093_001865</name>
</gene>
<dbReference type="PANTHER" id="PTHR33588">
    <property type="entry name" value="CILIA- AND FLAGELLA-ASSOCIATED PROTEIN 299"/>
    <property type="match status" value="1"/>
</dbReference>
<organism evidence="7 8">
    <name type="scientific">Drosophila rubida</name>
    <dbReference type="NCBI Taxonomy" id="30044"/>
    <lineage>
        <taxon>Eukaryota</taxon>
        <taxon>Metazoa</taxon>
        <taxon>Ecdysozoa</taxon>
        <taxon>Arthropoda</taxon>
        <taxon>Hexapoda</taxon>
        <taxon>Insecta</taxon>
        <taxon>Pterygota</taxon>
        <taxon>Neoptera</taxon>
        <taxon>Endopterygota</taxon>
        <taxon>Diptera</taxon>
        <taxon>Brachycera</taxon>
        <taxon>Muscomorpha</taxon>
        <taxon>Ephydroidea</taxon>
        <taxon>Drosophilidae</taxon>
        <taxon>Drosophila</taxon>
    </lineage>
</organism>
<dbReference type="Proteomes" id="UP001200034">
    <property type="component" value="Unassembled WGS sequence"/>
</dbReference>
<dbReference type="Pfam" id="PF14713">
    <property type="entry name" value="DUF4464"/>
    <property type="match status" value="1"/>
</dbReference>
<reference evidence="7" key="1">
    <citation type="journal article" date="2021" name="Mol. Ecol. Resour.">
        <title>Phylogenomic analyses of the genus Drosophila reveals genomic signals of climate adaptation.</title>
        <authorList>
            <person name="Li F."/>
            <person name="Rane R.V."/>
            <person name="Luria V."/>
            <person name="Xiong Z."/>
            <person name="Chen J."/>
            <person name="Li Z."/>
            <person name="Catullo R.A."/>
            <person name="Griffin P.C."/>
            <person name="Schiffer M."/>
            <person name="Pearce S."/>
            <person name="Lee S.F."/>
            <person name="McElroy K."/>
            <person name="Stocker A."/>
            <person name="Shirriffs J."/>
            <person name="Cockerell F."/>
            <person name="Coppin C."/>
            <person name="Sgro C.M."/>
            <person name="Karger A."/>
            <person name="Cain J.W."/>
            <person name="Weber J.A."/>
            <person name="Santpere G."/>
            <person name="Kirschner M.W."/>
            <person name="Hoffmann A.A."/>
            <person name="Oakeshott J.G."/>
            <person name="Zhang G."/>
        </authorList>
    </citation>
    <scope>NUCLEOTIDE SEQUENCE</scope>
    <source>
        <strain evidence="7">BGI-SZ-2011g</strain>
    </source>
</reference>
<keyword evidence="8" id="KW-1185">Reference proteome</keyword>
<dbReference type="GO" id="GO:0005737">
    <property type="term" value="C:cytoplasm"/>
    <property type="evidence" value="ECO:0007669"/>
    <property type="project" value="UniProtKB-SubCell"/>
</dbReference>
<dbReference type="PANTHER" id="PTHR33588:SF1">
    <property type="entry name" value="CILIA- AND FLAGELLA-ASSOCIATED PROTEIN 299"/>
    <property type="match status" value="1"/>
</dbReference>
<dbReference type="EMBL" id="JAJJHW010001127">
    <property type="protein sequence ID" value="KAH8376877.1"/>
    <property type="molecule type" value="Genomic_DNA"/>
</dbReference>
<accession>A0AAD4PMW7</accession>
<feature type="non-terminal residue" evidence="7">
    <location>
        <position position="1"/>
    </location>
</feature>
<sequence length="241" mass="28256">KRIMSKEVDFSVIKFQKYDDYLDSFTTIHDTYYLGDADVARCIAQLGYRSTKAPYSEDEFAARYDSAMNELQPKIMGLDPFSIYMSPDTTDPVILSFKQRELPIFSKQLSTIVFTSCMHRDGSEMSGYLDLEQSWLDAMRRTFKHTNWKQIYQGKAKLKPKPHHLSFRNLRDNVVLYNDSENFRVLHDHRYGLIFKHKGDHKLIPMCGKRTPFAKNVICTLVASPKFGSYIFYDHYVRKKV</sequence>